<organism evidence="1 2">
    <name type="scientific">Araneus ventricosus</name>
    <name type="common">Orbweaver spider</name>
    <name type="synonym">Epeira ventricosa</name>
    <dbReference type="NCBI Taxonomy" id="182803"/>
    <lineage>
        <taxon>Eukaryota</taxon>
        <taxon>Metazoa</taxon>
        <taxon>Ecdysozoa</taxon>
        <taxon>Arthropoda</taxon>
        <taxon>Chelicerata</taxon>
        <taxon>Arachnida</taxon>
        <taxon>Araneae</taxon>
        <taxon>Araneomorphae</taxon>
        <taxon>Entelegynae</taxon>
        <taxon>Araneoidea</taxon>
        <taxon>Araneidae</taxon>
        <taxon>Araneus</taxon>
    </lineage>
</organism>
<feature type="non-terminal residue" evidence="1">
    <location>
        <position position="81"/>
    </location>
</feature>
<protein>
    <submittedName>
        <fullName evidence="1">Uncharacterized protein</fullName>
    </submittedName>
</protein>
<accession>A0A4Y2SAJ4</accession>
<keyword evidence="2" id="KW-1185">Reference proteome</keyword>
<evidence type="ECO:0000313" key="2">
    <source>
        <dbReference type="Proteomes" id="UP000499080"/>
    </source>
</evidence>
<sequence length="81" mass="9149">MSGFGLVGLPPVVGMQRIVEARWFVVWLDSSGEMSVNARTSKIRESTKGALFPESVVSGWLDYRREWECKDYALVYGFWGG</sequence>
<comment type="caution">
    <text evidence="1">The sequence shown here is derived from an EMBL/GenBank/DDBJ whole genome shotgun (WGS) entry which is preliminary data.</text>
</comment>
<dbReference type="Proteomes" id="UP000499080">
    <property type="component" value="Unassembled WGS sequence"/>
</dbReference>
<dbReference type="AlphaFoldDB" id="A0A4Y2SAJ4"/>
<reference evidence="1 2" key="1">
    <citation type="journal article" date="2019" name="Sci. Rep.">
        <title>Orb-weaving spider Araneus ventricosus genome elucidates the spidroin gene catalogue.</title>
        <authorList>
            <person name="Kono N."/>
            <person name="Nakamura H."/>
            <person name="Ohtoshi R."/>
            <person name="Moran D.A.P."/>
            <person name="Shinohara A."/>
            <person name="Yoshida Y."/>
            <person name="Fujiwara M."/>
            <person name="Mori M."/>
            <person name="Tomita M."/>
            <person name="Arakawa K."/>
        </authorList>
    </citation>
    <scope>NUCLEOTIDE SEQUENCE [LARGE SCALE GENOMIC DNA]</scope>
</reference>
<proteinExistence type="predicted"/>
<dbReference type="EMBL" id="BGPR01020418">
    <property type="protein sequence ID" value="GBN84606.1"/>
    <property type="molecule type" value="Genomic_DNA"/>
</dbReference>
<name>A0A4Y2SAJ4_ARAVE</name>
<gene>
    <name evidence="1" type="ORF">AVEN_232253_1</name>
</gene>
<evidence type="ECO:0000313" key="1">
    <source>
        <dbReference type="EMBL" id="GBN84606.1"/>
    </source>
</evidence>